<dbReference type="Gramene" id="PRQ36051">
    <property type="protein sequence ID" value="PRQ36051"/>
    <property type="gene ID" value="RchiOBHm_Chr4g0387191"/>
</dbReference>
<protein>
    <submittedName>
        <fullName evidence="3">Putative TIR domain-containing protein</fullName>
    </submittedName>
</protein>
<dbReference type="OMA" id="KHEEDTR"/>
<accession>A0A2P6QPD4</accession>
<proteinExistence type="predicted"/>
<dbReference type="AlphaFoldDB" id="A0A2P6QPD4"/>
<dbReference type="GO" id="GO:0007165">
    <property type="term" value="P:signal transduction"/>
    <property type="evidence" value="ECO:0007669"/>
    <property type="project" value="InterPro"/>
</dbReference>
<dbReference type="STRING" id="74649.A0A2P6QPD4"/>
<name>A0A2P6QPD4_ROSCH</name>
<dbReference type="PANTHER" id="PTHR32009">
    <property type="entry name" value="TMV RESISTANCE PROTEIN N-LIKE"/>
    <property type="match status" value="1"/>
</dbReference>
<dbReference type="Pfam" id="PF01582">
    <property type="entry name" value="TIR"/>
    <property type="match status" value="1"/>
</dbReference>
<dbReference type="Gene3D" id="3.40.50.10140">
    <property type="entry name" value="Toll/interleukin-1 receptor homology (TIR) domain"/>
    <property type="match status" value="1"/>
</dbReference>
<evidence type="ECO:0000256" key="1">
    <source>
        <dbReference type="ARBA" id="ARBA00023027"/>
    </source>
</evidence>
<reference evidence="3 4" key="1">
    <citation type="journal article" date="2018" name="Nat. Genet.">
        <title>The Rosa genome provides new insights in the design of modern roses.</title>
        <authorList>
            <person name="Bendahmane M."/>
        </authorList>
    </citation>
    <scope>NUCLEOTIDE SEQUENCE [LARGE SCALE GENOMIC DNA]</scope>
    <source>
        <strain evidence="4">cv. Old Blush</strain>
    </source>
</reference>
<dbReference type="PROSITE" id="PS50104">
    <property type="entry name" value="TIR"/>
    <property type="match status" value="1"/>
</dbReference>
<evidence type="ECO:0000313" key="3">
    <source>
        <dbReference type="EMBL" id="PRQ36051.1"/>
    </source>
</evidence>
<dbReference type="PANTHER" id="PTHR32009:SF155">
    <property type="entry name" value="DISEASE RESISTANCE PROTEIN (TIR-NBS-LRR CLASS)"/>
    <property type="match status" value="1"/>
</dbReference>
<organism evidence="3 4">
    <name type="scientific">Rosa chinensis</name>
    <name type="common">China rose</name>
    <dbReference type="NCBI Taxonomy" id="74649"/>
    <lineage>
        <taxon>Eukaryota</taxon>
        <taxon>Viridiplantae</taxon>
        <taxon>Streptophyta</taxon>
        <taxon>Embryophyta</taxon>
        <taxon>Tracheophyta</taxon>
        <taxon>Spermatophyta</taxon>
        <taxon>Magnoliopsida</taxon>
        <taxon>eudicotyledons</taxon>
        <taxon>Gunneridae</taxon>
        <taxon>Pentapetalae</taxon>
        <taxon>rosids</taxon>
        <taxon>fabids</taxon>
        <taxon>Rosales</taxon>
        <taxon>Rosaceae</taxon>
        <taxon>Rosoideae</taxon>
        <taxon>Rosoideae incertae sedis</taxon>
        <taxon>Rosa</taxon>
    </lineage>
</organism>
<keyword evidence="1" id="KW-0520">NAD</keyword>
<sequence>MANQAAHSSSSTDHYAYEVFLSFRGQDTRSNFTSHLHNALHQKGIKAFIDDELPRGEEISQELLKAIEDSKISIIVFSQNYASSRWCLDELVKILQCRKSNRQTVRPVFYKVDPSDVRHQTGAFGAGFAKLDECKYKDSLGKWKAALSKAASLSGWTFSHAKNESKFINEIVNELSDQVLNCSYDLDVA</sequence>
<evidence type="ECO:0000259" key="2">
    <source>
        <dbReference type="PROSITE" id="PS50104"/>
    </source>
</evidence>
<feature type="domain" description="TIR" evidence="2">
    <location>
        <begin position="15"/>
        <end position="179"/>
    </location>
</feature>
<comment type="caution">
    <text evidence="3">The sequence shown here is derived from an EMBL/GenBank/DDBJ whole genome shotgun (WGS) entry which is preliminary data.</text>
</comment>
<dbReference type="InterPro" id="IPR035897">
    <property type="entry name" value="Toll_tir_struct_dom_sf"/>
</dbReference>
<keyword evidence="4" id="KW-1185">Reference proteome</keyword>
<dbReference type="SMART" id="SM00255">
    <property type="entry name" value="TIR"/>
    <property type="match status" value="1"/>
</dbReference>
<dbReference type="Proteomes" id="UP000238479">
    <property type="component" value="Chromosome 4"/>
</dbReference>
<dbReference type="SUPFAM" id="SSF52200">
    <property type="entry name" value="Toll/Interleukin receptor TIR domain"/>
    <property type="match status" value="1"/>
</dbReference>
<dbReference type="EMBL" id="PDCK01000042">
    <property type="protein sequence ID" value="PRQ36051.1"/>
    <property type="molecule type" value="Genomic_DNA"/>
</dbReference>
<dbReference type="FunFam" id="3.40.50.10140:FF:000007">
    <property type="entry name" value="Disease resistance protein (TIR-NBS-LRR class)"/>
    <property type="match status" value="1"/>
</dbReference>
<gene>
    <name evidence="3" type="ORF">RchiOBHm_Chr4g0387191</name>
</gene>
<evidence type="ECO:0000313" key="4">
    <source>
        <dbReference type="Proteomes" id="UP000238479"/>
    </source>
</evidence>
<dbReference type="InterPro" id="IPR000157">
    <property type="entry name" value="TIR_dom"/>
</dbReference>